<protein>
    <submittedName>
        <fullName evidence="1">Uncharacterized protein</fullName>
    </submittedName>
</protein>
<organism evidence="1 2">
    <name type="scientific">Ignisphaera aggregans</name>
    <dbReference type="NCBI Taxonomy" id="334771"/>
    <lineage>
        <taxon>Archaea</taxon>
        <taxon>Thermoproteota</taxon>
        <taxon>Thermoprotei</taxon>
        <taxon>Desulfurococcales</taxon>
        <taxon>Desulfurococcaceae</taxon>
        <taxon>Ignisphaera</taxon>
    </lineage>
</organism>
<accession>A0A833DUH9</accession>
<name>A0A833DUH9_9CREN</name>
<proteinExistence type="predicted"/>
<dbReference type="AlphaFoldDB" id="A0A833DUH9"/>
<dbReference type="Proteomes" id="UP000605805">
    <property type="component" value="Unassembled WGS sequence"/>
</dbReference>
<dbReference type="EMBL" id="DQTV01000045">
    <property type="protein sequence ID" value="HIP56919.1"/>
    <property type="molecule type" value="Genomic_DNA"/>
</dbReference>
<sequence>MFKPSNPINFSTMKSVRIDMNMYINAMIKSKDIVYINSVSSNTMYLRFRTTFLNDSIRHNTKRVNSAEMLFIILYIIDCINHHEDMKVPEIECSVGAVFV</sequence>
<reference evidence="1" key="1">
    <citation type="journal article" date="2020" name="ISME J.">
        <title>Gammaproteobacteria mediating utilization of methyl-, sulfur- and petroleum organic compounds in deep ocean hydrothermal plumes.</title>
        <authorList>
            <person name="Zhou Z."/>
            <person name="Liu Y."/>
            <person name="Pan J."/>
            <person name="Cron B.R."/>
            <person name="Toner B.M."/>
            <person name="Anantharaman K."/>
            <person name="Breier J.A."/>
            <person name="Dick G.J."/>
            <person name="Li M."/>
        </authorList>
    </citation>
    <scope>NUCLEOTIDE SEQUENCE</scope>
    <source>
        <strain evidence="1">SZUA-1435</strain>
    </source>
</reference>
<gene>
    <name evidence="1" type="ORF">EYH02_02455</name>
</gene>
<evidence type="ECO:0000313" key="1">
    <source>
        <dbReference type="EMBL" id="HIP56919.1"/>
    </source>
</evidence>
<comment type="caution">
    <text evidence="1">The sequence shown here is derived from an EMBL/GenBank/DDBJ whole genome shotgun (WGS) entry which is preliminary data.</text>
</comment>
<evidence type="ECO:0000313" key="2">
    <source>
        <dbReference type="Proteomes" id="UP000605805"/>
    </source>
</evidence>